<dbReference type="InterPro" id="IPR050222">
    <property type="entry name" value="MATE_MdtK"/>
</dbReference>
<evidence type="ECO:0000256" key="6">
    <source>
        <dbReference type="ARBA" id="ARBA00022449"/>
    </source>
</evidence>
<evidence type="ECO:0000256" key="3">
    <source>
        <dbReference type="ARBA" id="ARBA00010199"/>
    </source>
</evidence>
<dbReference type="PANTHER" id="PTHR43298">
    <property type="entry name" value="MULTIDRUG RESISTANCE PROTEIN NORM-RELATED"/>
    <property type="match status" value="1"/>
</dbReference>
<dbReference type="InterPro" id="IPR048279">
    <property type="entry name" value="MdtK-like"/>
</dbReference>
<comment type="similarity">
    <text evidence="3">Belongs to the multi antimicrobial extrusion (MATE) (TC 2.A.66.1) family.</text>
</comment>
<evidence type="ECO:0000256" key="10">
    <source>
        <dbReference type="ARBA" id="ARBA00023065"/>
    </source>
</evidence>
<feature type="transmembrane region" description="Helical" evidence="13">
    <location>
        <begin position="244"/>
        <end position="266"/>
    </location>
</feature>
<evidence type="ECO:0000256" key="13">
    <source>
        <dbReference type="SAM" id="Phobius"/>
    </source>
</evidence>
<dbReference type="PANTHER" id="PTHR43298:SF2">
    <property type="entry name" value="FMN_FAD EXPORTER YEEO-RELATED"/>
    <property type="match status" value="1"/>
</dbReference>
<feature type="transmembrane region" description="Helical" evidence="13">
    <location>
        <begin position="418"/>
        <end position="439"/>
    </location>
</feature>
<evidence type="ECO:0000256" key="11">
    <source>
        <dbReference type="ARBA" id="ARBA00023136"/>
    </source>
</evidence>
<dbReference type="InterPro" id="IPR002528">
    <property type="entry name" value="MATE_fam"/>
</dbReference>
<dbReference type="EMBL" id="DVMO01000146">
    <property type="protein sequence ID" value="HIU28556.1"/>
    <property type="molecule type" value="Genomic_DNA"/>
</dbReference>
<dbReference type="GO" id="GO:0042910">
    <property type="term" value="F:xenobiotic transmembrane transporter activity"/>
    <property type="evidence" value="ECO:0007669"/>
    <property type="project" value="InterPro"/>
</dbReference>
<evidence type="ECO:0000256" key="8">
    <source>
        <dbReference type="ARBA" id="ARBA00022692"/>
    </source>
</evidence>
<comment type="function">
    <text evidence="1">Multidrug efflux pump.</text>
</comment>
<reference evidence="14" key="2">
    <citation type="journal article" date="2021" name="PeerJ">
        <title>Extensive microbial diversity within the chicken gut microbiome revealed by metagenomics and culture.</title>
        <authorList>
            <person name="Gilroy R."/>
            <person name="Ravi A."/>
            <person name="Getino M."/>
            <person name="Pursley I."/>
            <person name="Horton D.L."/>
            <person name="Alikhan N.F."/>
            <person name="Baker D."/>
            <person name="Gharbi K."/>
            <person name="Hall N."/>
            <person name="Watson M."/>
            <person name="Adriaenssens E.M."/>
            <person name="Foster-Nyarko E."/>
            <person name="Jarju S."/>
            <person name="Secka A."/>
            <person name="Antonio M."/>
            <person name="Oren A."/>
            <person name="Chaudhuri R.R."/>
            <person name="La Ragione R."/>
            <person name="Hildebrand F."/>
            <person name="Pallen M.J."/>
        </authorList>
    </citation>
    <scope>NUCLEOTIDE SEQUENCE</scope>
    <source>
        <strain evidence="14">11300</strain>
    </source>
</reference>
<organism evidence="14 15">
    <name type="scientific">Candidatus Fimisoma avicola</name>
    <dbReference type="NCBI Taxonomy" id="2840826"/>
    <lineage>
        <taxon>Bacteria</taxon>
        <taxon>Bacillati</taxon>
        <taxon>Bacillota</taxon>
        <taxon>Clostridia</taxon>
        <taxon>Eubacteriales</taxon>
        <taxon>Candidatus Fimisoma</taxon>
    </lineage>
</organism>
<keyword evidence="7" id="KW-1003">Cell membrane</keyword>
<feature type="transmembrane region" description="Helical" evidence="13">
    <location>
        <begin position="135"/>
        <end position="159"/>
    </location>
</feature>
<proteinExistence type="inferred from homology"/>
<feature type="transmembrane region" description="Helical" evidence="13">
    <location>
        <begin position="38"/>
        <end position="60"/>
    </location>
</feature>
<reference evidence="14" key="1">
    <citation type="submission" date="2020-10" db="EMBL/GenBank/DDBJ databases">
        <authorList>
            <person name="Gilroy R."/>
        </authorList>
    </citation>
    <scope>NUCLEOTIDE SEQUENCE</scope>
    <source>
        <strain evidence="14">11300</strain>
    </source>
</reference>
<dbReference type="GO" id="GO:0006811">
    <property type="term" value="P:monoatomic ion transport"/>
    <property type="evidence" value="ECO:0007669"/>
    <property type="project" value="UniProtKB-KW"/>
</dbReference>
<feature type="transmembrane region" description="Helical" evidence="13">
    <location>
        <begin position="318"/>
        <end position="339"/>
    </location>
</feature>
<dbReference type="CDD" id="cd13140">
    <property type="entry name" value="MATE_like_1"/>
    <property type="match status" value="1"/>
</dbReference>
<comment type="subcellular location">
    <subcellularLocation>
        <location evidence="2">Cell membrane</location>
        <topology evidence="2">Multi-pass membrane protein</topology>
    </subcellularLocation>
</comment>
<evidence type="ECO:0000313" key="15">
    <source>
        <dbReference type="Proteomes" id="UP000824091"/>
    </source>
</evidence>
<sequence length="456" mass="48561">MQKVDLLNGRIVPTLMRLTLPIMGTSLVQMAYNLIDMIWIGRVSADAVAAVGAAGMYLWISQGLSTIPRIGSQVKSAQAIGAGDMEQAAGYAQAAFHMGGLLMAVFTAVCLLFNGPLIGFFKLNSPDVIADARSYLFIVALGYVFTFTSQIYTGLFTAMGASTTVLRSTSVGLVANAILDPLFIFGVGPFPQMGVAGAALATILAQGMVCAMFIAAGKKDTFLFPNVHLLTKSRWNAWKDVARIGLPVALQSIFFSFLSMVIARLVAAWGDAAIAAQKVGSQIESISFTTAEGFGSAINAFIAQNFGAGRTDRIKKGFSTAIGIMMIWSLFTSIVLIVFPAPLMRIFVSEGNVIEIGVSYLRVMGFSQILMCIEITSAGAFQGLGRPLPPAISGILGNLARIPMAVLLSATVLGLDGIWWSITISSCAKGIVVFTWLMAVMRRFLASSREDTTLHE</sequence>
<protein>
    <recommendedName>
        <fullName evidence="4">Probable multidrug resistance protein NorM</fullName>
    </recommendedName>
    <alternativeName>
        <fullName evidence="12">Multidrug-efflux transporter</fullName>
    </alternativeName>
</protein>
<dbReference type="PIRSF" id="PIRSF006603">
    <property type="entry name" value="DinF"/>
    <property type="match status" value="1"/>
</dbReference>
<evidence type="ECO:0000256" key="7">
    <source>
        <dbReference type="ARBA" id="ARBA00022475"/>
    </source>
</evidence>
<keyword evidence="6" id="KW-0050">Antiport</keyword>
<evidence type="ECO:0000256" key="5">
    <source>
        <dbReference type="ARBA" id="ARBA00022448"/>
    </source>
</evidence>
<keyword evidence="8 13" id="KW-0812">Transmembrane</keyword>
<feature type="transmembrane region" description="Helical" evidence="13">
    <location>
        <begin position="101"/>
        <end position="123"/>
    </location>
</feature>
<evidence type="ECO:0000256" key="9">
    <source>
        <dbReference type="ARBA" id="ARBA00022989"/>
    </source>
</evidence>
<keyword evidence="11 13" id="KW-0472">Membrane</keyword>
<dbReference type="AlphaFoldDB" id="A0A9D1I5J7"/>
<dbReference type="GO" id="GO:0015297">
    <property type="term" value="F:antiporter activity"/>
    <property type="evidence" value="ECO:0007669"/>
    <property type="project" value="UniProtKB-KW"/>
</dbReference>
<evidence type="ECO:0000256" key="1">
    <source>
        <dbReference type="ARBA" id="ARBA00003408"/>
    </source>
</evidence>
<keyword evidence="9 13" id="KW-1133">Transmembrane helix</keyword>
<evidence type="ECO:0000256" key="4">
    <source>
        <dbReference type="ARBA" id="ARBA00020268"/>
    </source>
</evidence>
<feature type="transmembrane region" description="Helical" evidence="13">
    <location>
        <begin position="171"/>
        <end position="190"/>
    </location>
</feature>
<evidence type="ECO:0000256" key="12">
    <source>
        <dbReference type="ARBA" id="ARBA00031636"/>
    </source>
</evidence>
<dbReference type="NCBIfam" id="TIGR00797">
    <property type="entry name" value="matE"/>
    <property type="match status" value="1"/>
</dbReference>
<gene>
    <name evidence="14" type="ORF">IAD16_09315</name>
</gene>
<evidence type="ECO:0000256" key="2">
    <source>
        <dbReference type="ARBA" id="ARBA00004651"/>
    </source>
</evidence>
<dbReference type="Pfam" id="PF01554">
    <property type="entry name" value="MatE"/>
    <property type="match status" value="2"/>
</dbReference>
<keyword evidence="10" id="KW-0406">Ion transport</keyword>
<comment type="caution">
    <text evidence="14">The sequence shown here is derived from an EMBL/GenBank/DDBJ whole genome shotgun (WGS) entry which is preliminary data.</text>
</comment>
<dbReference type="Proteomes" id="UP000824091">
    <property type="component" value="Unassembled WGS sequence"/>
</dbReference>
<accession>A0A9D1I5J7</accession>
<keyword evidence="5" id="KW-0813">Transport</keyword>
<feature type="transmembrane region" description="Helical" evidence="13">
    <location>
        <begin position="196"/>
        <end position="216"/>
    </location>
</feature>
<evidence type="ECO:0000313" key="14">
    <source>
        <dbReference type="EMBL" id="HIU28556.1"/>
    </source>
</evidence>
<name>A0A9D1I5J7_9FIRM</name>
<dbReference type="GO" id="GO:0005886">
    <property type="term" value="C:plasma membrane"/>
    <property type="evidence" value="ECO:0007669"/>
    <property type="project" value="UniProtKB-SubCell"/>
</dbReference>